<dbReference type="EMBL" id="SJPG01000001">
    <property type="protein sequence ID" value="TWT60827.1"/>
    <property type="molecule type" value="Genomic_DNA"/>
</dbReference>
<dbReference type="RefSeq" id="WP_146502893.1">
    <property type="nucleotide sequence ID" value="NZ_SJPG01000001.1"/>
</dbReference>
<accession>A0A5C5XCF6</accession>
<dbReference type="OrthoDB" id="289470at2"/>
<evidence type="ECO:0000313" key="1">
    <source>
        <dbReference type="EMBL" id="TWT60827.1"/>
    </source>
</evidence>
<sequence length="73" mass="8232">MDPQQTWGEMLDAFAAGDLEAAAVAAEVLMDWLKRGGFPPQPLTRVLSDDWDRLICEFICGQVFEAFQNQEIE</sequence>
<evidence type="ECO:0000313" key="2">
    <source>
        <dbReference type="Proteomes" id="UP000316095"/>
    </source>
</evidence>
<dbReference type="Proteomes" id="UP000316095">
    <property type="component" value="Unassembled WGS sequence"/>
</dbReference>
<protein>
    <submittedName>
        <fullName evidence="1">Uncharacterized protein</fullName>
    </submittedName>
</protein>
<comment type="caution">
    <text evidence="1">The sequence shown here is derived from an EMBL/GenBank/DDBJ whole genome shotgun (WGS) entry which is preliminary data.</text>
</comment>
<proteinExistence type="predicted"/>
<organism evidence="1 2">
    <name type="scientific">Rubinisphaera italica</name>
    <dbReference type="NCBI Taxonomy" id="2527969"/>
    <lineage>
        <taxon>Bacteria</taxon>
        <taxon>Pseudomonadati</taxon>
        <taxon>Planctomycetota</taxon>
        <taxon>Planctomycetia</taxon>
        <taxon>Planctomycetales</taxon>
        <taxon>Planctomycetaceae</taxon>
        <taxon>Rubinisphaera</taxon>
    </lineage>
</organism>
<gene>
    <name evidence="1" type="ORF">Pan54_15540</name>
</gene>
<keyword evidence="2" id="KW-1185">Reference proteome</keyword>
<name>A0A5C5XCF6_9PLAN</name>
<dbReference type="AlphaFoldDB" id="A0A5C5XCF6"/>
<reference evidence="1 2" key="1">
    <citation type="submission" date="2019-02" db="EMBL/GenBank/DDBJ databases">
        <title>Deep-cultivation of Planctomycetes and their phenomic and genomic characterization uncovers novel biology.</title>
        <authorList>
            <person name="Wiegand S."/>
            <person name="Jogler M."/>
            <person name="Boedeker C."/>
            <person name="Pinto D."/>
            <person name="Vollmers J."/>
            <person name="Rivas-Marin E."/>
            <person name="Kohn T."/>
            <person name="Peeters S.H."/>
            <person name="Heuer A."/>
            <person name="Rast P."/>
            <person name="Oberbeckmann S."/>
            <person name="Bunk B."/>
            <person name="Jeske O."/>
            <person name="Meyerdierks A."/>
            <person name="Storesund J.E."/>
            <person name="Kallscheuer N."/>
            <person name="Luecker S."/>
            <person name="Lage O.M."/>
            <person name="Pohl T."/>
            <person name="Merkel B.J."/>
            <person name="Hornburger P."/>
            <person name="Mueller R.-W."/>
            <person name="Bruemmer F."/>
            <person name="Labrenz M."/>
            <person name="Spormann A.M."/>
            <person name="Op Den Camp H."/>
            <person name="Overmann J."/>
            <person name="Amann R."/>
            <person name="Jetten M.S.M."/>
            <person name="Mascher T."/>
            <person name="Medema M.H."/>
            <person name="Devos D.P."/>
            <person name="Kaster A.-K."/>
            <person name="Ovreas L."/>
            <person name="Rohde M."/>
            <person name="Galperin M.Y."/>
            <person name="Jogler C."/>
        </authorList>
    </citation>
    <scope>NUCLEOTIDE SEQUENCE [LARGE SCALE GENOMIC DNA]</scope>
    <source>
        <strain evidence="1 2">Pan54</strain>
    </source>
</reference>